<keyword evidence="3" id="KW-0862">Zinc</keyword>
<dbReference type="EMBL" id="CAXLJM020000068">
    <property type="protein sequence ID" value="CAL8123260.1"/>
    <property type="molecule type" value="Genomic_DNA"/>
</dbReference>
<feature type="domain" description="THAP-type" evidence="7">
    <location>
        <begin position="1"/>
        <end position="88"/>
    </location>
</feature>
<sequence>MGLDSCSVISCGKRSNSSEGRKLHYPPKDVFVAGLYLNFLKRSNLNYPSWKPAKRLCICSDHFDADAFVINEKDNQKRLKFGKYPTLLAGKDINLEIGPFTGMEPRSPTTKAPTTATGLPFEPPSMSRPTTNPTVSKMVLNRESPLGRPAFQIKKDGYGCDELLKQRIRKLESHVKILLEERSAIKVQSTNNKIEIDALRKKVESQLSQAAKRNHVLRQQNKRIMVRYKGATDEVDRLTRVVKRKRLTRNAKTPTYASSSYSYF</sequence>
<keyword evidence="1" id="KW-0479">Metal-binding</keyword>
<feature type="region of interest" description="Disordered" evidence="6">
    <location>
        <begin position="99"/>
        <end position="134"/>
    </location>
</feature>
<evidence type="ECO:0000313" key="9">
    <source>
        <dbReference type="Proteomes" id="UP001642540"/>
    </source>
</evidence>
<evidence type="ECO:0000259" key="7">
    <source>
        <dbReference type="PROSITE" id="PS50950"/>
    </source>
</evidence>
<dbReference type="SUPFAM" id="SSF57716">
    <property type="entry name" value="Glucocorticoid receptor-like (DNA-binding domain)"/>
    <property type="match status" value="1"/>
</dbReference>
<gene>
    <name evidence="8" type="ORF">ODALV1_LOCUS20144</name>
</gene>
<dbReference type="PROSITE" id="PS50950">
    <property type="entry name" value="ZF_THAP"/>
    <property type="match status" value="1"/>
</dbReference>
<dbReference type="SMART" id="SM00980">
    <property type="entry name" value="THAP"/>
    <property type="match status" value="1"/>
</dbReference>
<proteinExistence type="predicted"/>
<evidence type="ECO:0000256" key="4">
    <source>
        <dbReference type="ARBA" id="ARBA00023125"/>
    </source>
</evidence>
<keyword evidence="2 5" id="KW-0863">Zinc-finger</keyword>
<dbReference type="PANTHER" id="PTHR46600:SF11">
    <property type="entry name" value="THAP DOMAIN-CONTAINING PROTEIN 10"/>
    <property type="match status" value="1"/>
</dbReference>
<evidence type="ECO:0000256" key="2">
    <source>
        <dbReference type="ARBA" id="ARBA00022771"/>
    </source>
</evidence>
<keyword evidence="9" id="KW-1185">Reference proteome</keyword>
<evidence type="ECO:0000313" key="8">
    <source>
        <dbReference type="EMBL" id="CAL8123260.1"/>
    </source>
</evidence>
<dbReference type="Pfam" id="PF05485">
    <property type="entry name" value="THAP"/>
    <property type="match status" value="1"/>
</dbReference>
<dbReference type="InterPro" id="IPR026516">
    <property type="entry name" value="THAP1/10"/>
</dbReference>
<dbReference type="PANTHER" id="PTHR46600">
    <property type="entry name" value="THAP DOMAIN-CONTAINING"/>
    <property type="match status" value="1"/>
</dbReference>
<comment type="caution">
    <text evidence="8">The sequence shown here is derived from an EMBL/GenBank/DDBJ whole genome shotgun (WGS) entry which is preliminary data.</text>
</comment>
<evidence type="ECO:0000256" key="3">
    <source>
        <dbReference type="ARBA" id="ARBA00022833"/>
    </source>
</evidence>
<evidence type="ECO:0000256" key="5">
    <source>
        <dbReference type="PROSITE-ProRule" id="PRU00309"/>
    </source>
</evidence>
<protein>
    <recommendedName>
        <fullName evidence="7">THAP-type domain-containing protein</fullName>
    </recommendedName>
</protein>
<name>A0ABP1R9T4_9HEXA</name>
<reference evidence="8 9" key="1">
    <citation type="submission" date="2024-08" db="EMBL/GenBank/DDBJ databases">
        <authorList>
            <person name="Cucini C."/>
            <person name="Frati F."/>
        </authorList>
    </citation>
    <scope>NUCLEOTIDE SEQUENCE [LARGE SCALE GENOMIC DNA]</scope>
</reference>
<dbReference type="InterPro" id="IPR006612">
    <property type="entry name" value="THAP_Znf"/>
</dbReference>
<accession>A0ABP1R9T4</accession>
<evidence type="ECO:0000256" key="6">
    <source>
        <dbReference type="SAM" id="MobiDB-lite"/>
    </source>
</evidence>
<organism evidence="8 9">
    <name type="scientific">Orchesella dallaii</name>
    <dbReference type="NCBI Taxonomy" id="48710"/>
    <lineage>
        <taxon>Eukaryota</taxon>
        <taxon>Metazoa</taxon>
        <taxon>Ecdysozoa</taxon>
        <taxon>Arthropoda</taxon>
        <taxon>Hexapoda</taxon>
        <taxon>Collembola</taxon>
        <taxon>Entomobryomorpha</taxon>
        <taxon>Entomobryoidea</taxon>
        <taxon>Orchesellidae</taxon>
        <taxon>Orchesellinae</taxon>
        <taxon>Orchesella</taxon>
    </lineage>
</organism>
<evidence type="ECO:0000256" key="1">
    <source>
        <dbReference type="ARBA" id="ARBA00022723"/>
    </source>
</evidence>
<dbReference type="Proteomes" id="UP001642540">
    <property type="component" value="Unassembled WGS sequence"/>
</dbReference>
<feature type="compositionally biased region" description="Polar residues" evidence="6">
    <location>
        <begin position="107"/>
        <end position="117"/>
    </location>
</feature>
<keyword evidence="4 5" id="KW-0238">DNA-binding</keyword>